<evidence type="ECO:0000256" key="4">
    <source>
        <dbReference type="ARBA" id="ARBA00023015"/>
    </source>
</evidence>
<feature type="domain" description="NusB/RsmB/TIM44" evidence="7">
    <location>
        <begin position="18"/>
        <end position="142"/>
    </location>
</feature>
<dbReference type="EMBL" id="CP075587">
    <property type="protein sequence ID" value="QYF48681.1"/>
    <property type="molecule type" value="Genomic_DNA"/>
</dbReference>
<evidence type="ECO:0000256" key="6">
    <source>
        <dbReference type="HAMAP-Rule" id="MF_00073"/>
    </source>
</evidence>
<keyword evidence="4 6" id="KW-0805">Transcription regulation</keyword>
<dbReference type="PANTHER" id="PTHR11078">
    <property type="entry name" value="N UTILIZATION SUBSTANCE PROTEIN B-RELATED"/>
    <property type="match status" value="1"/>
</dbReference>
<organism evidence="8 9">
    <name type="scientific">Candidatus Rhabdochlamydia oedothoracis</name>
    <dbReference type="NCBI Taxonomy" id="2720720"/>
    <lineage>
        <taxon>Bacteria</taxon>
        <taxon>Pseudomonadati</taxon>
        <taxon>Chlamydiota</taxon>
        <taxon>Chlamydiia</taxon>
        <taxon>Parachlamydiales</taxon>
        <taxon>Candidatus Rhabdochlamydiaceae</taxon>
        <taxon>Candidatus Rhabdochlamydia</taxon>
    </lineage>
</organism>
<dbReference type="InterPro" id="IPR006027">
    <property type="entry name" value="NusB_RsmB_TIM44"/>
</dbReference>
<dbReference type="InterPro" id="IPR035926">
    <property type="entry name" value="NusB-like_sf"/>
</dbReference>
<dbReference type="SUPFAM" id="SSF48013">
    <property type="entry name" value="NusB-like"/>
    <property type="match status" value="1"/>
</dbReference>
<evidence type="ECO:0000313" key="9">
    <source>
        <dbReference type="Proteomes" id="UP000826014"/>
    </source>
</evidence>
<dbReference type="HAMAP" id="MF_00073">
    <property type="entry name" value="NusB"/>
    <property type="match status" value="1"/>
</dbReference>
<comment type="similarity">
    <text evidence="1 6">Belongs to the NusB family.</text>
</comment>
<protein>
    <recommendedName>
        <fullName evidence="6">Transcription antitermination protein NusB</fullName>
    </recommendedName>
    <alternativeName>
        <fullName evidence="6">Antitermination factor NusB</fullName>
    </alternativeName>
</protein>
<dbReference type="NCBIfam" id="TIGR01951">
    <property type="entry name" value="nusB"/>
    <property type="match status" value="1"/>
</dbReference>
<dbReference type="Gene3D" id="1.10.940.10">
    <property type="entry name" value="NusB-like"/>
    <property type="match status" value="1"/>
</dbReference>
<evidence type="ECO:0000256" key="1">
    <source>
        <dbReference type="ARBA" id="ARBA00005952"/>
    </source>
</evidence>
<comment type="function">
    <text evidence="6">Involved in transcription antitermination. Required for transcription of ribosomal RNA (rRNA) genes. Binds specifically to the boxA antiterminator sequence of the ribosomal RNA (rrn) operons.</text>
</comment>
<keyword evidence="2 6" id="KW-0889">Transcription antitermination</keyword>
<proteinExistence type="inferred from homology"/>
<accession>A0ABX8V0J4</accession>
<keyword evidence="9" id="KW-1185">Reference proteome</keyword>
<dbReference type="Pfam" id="PF01029">
    <property type="entry name" value="NusB"/>
    <property type="match status" value="1"/>
</dbReference>
<evidence type="ECO:0000259" key="7">
    <source>
        <dbReference type="Pfam" id="PF01029"/>
    </source>
</evidence>
<keyword evidence="5 6" id="KW-0804">Transcription</keyword>
<name>A0ABX8V0J4_9BACT</name>
<evidence type="ECO:0000313" key="8">
    <source>
        <dbReference type="EMBL" id="QYF48681.1"/>
    </source>
</evidence>
<evidence type="ECO:0000256" key="2">
    <source>
        <dbReference type="ARBA" id="ARBA00022814"/>
    </source>
</evidence>
<dbReference type="PANTHER" id="PTHR11078:SF3">
    <property type="entry name" value="ANTITERMINATION NUSB DOMAIN-CONTAINING PROTEIN"/>
    <property type="match status" value="1"/>
</dbReference>
<gene>
    <name evidence="6" type="primary">nusB</name>
    <name evidence="8" type="ORF">RHABOEDO_000885</name>
</gene>
<evidence type="ECO:0000256" key="5">
    <source>
        <dbReference type="ARBA" id="ARBA00023163"/>
    </source>
</evidence>
<reference evidence="8 9" key="1">
    <citation type="journal article" date="2022" name="bioRxiv">
        <title>Ecology and evolution of chlamydial symbionts of arthropods.</title>
        <authorList>
            <person name="Halter T."/>
            <person name="Koestlbacher S."/>
            <person name="Collingro A."/>
            <person name="Sixt B.S."/>
            <person name="Toenshoff E.R."/>
            <person name="Hendrickx F."/>
            <person name="Kostanjsek R."/>
            <person name="Horn M."/>
        </authorList>
    </citation>
    <scope>NUCLEOTIDE SEQUENCE [LARGE SCALE GENOMIC DNA]</scope>
    <source>
        <strain evidence="8">W744xW776</strain>
    </source>
</reference>
<dbReference type="InterPro" id="IPR011605">
    <property type="entry name" value="NusB_fam"/>
</dbReference>
<dbReference type="Proteomes" id="UP000826014">
    <property type="component" value="Chromosome"/>
</dbReference>
<evidence type="ECO:0000256" key="3">
    <source>
        <dbReference type="ARBA" id="ARBA00022884"/>
    </source>
</evidence>
<sequence>MIYYFTPKGRSSMISPHKFREVVFQLLYSADFSQCPMEDIMPMVMEKVTVTKKVVREAYAMQQLITAREEEIDAMIKKHAQNYQVNRIPKVEHNVLRLGIYELLYCPDQPFKITISEAIRLSRKFATKESANFINAVLDSVYQSIEPC</sequence>
<keyword evidence="3 6" id="KW-0694">RNA-binding</keyword>